<gene>
    <name evidence="12 14" type="primary">Ano5</name>
</gene>
<evidence type="ECO:0000256" key="2">
    <source>
        <dbReference type="ARBA" id="ARBA00009671"/>
    </source>
</evidence>
<comment type="subcellular location">
    <subcellularLocation>
        <location evidence="1">Cell membrane</location>
        <topology evidence="1">Multi-pass membrane protein</topology>
    </subcellularLocation>
    <subcellularLocation>
        <location evidence="8">Membrane</location>
        <topology evidence="8">Multi-pass membrane protein</topology>
    </subcellularLocation>
</comment>
<keyword evidence="6 8" id="KW-0472">Membrane</keyword>
<evidence type="ECO:0000256" key="6">
    <source>
        <dbReference type="ARBA" id="ARBA00023136"/>
    </source>
</evidence>
<dbReference type="GO" id="GO:0046983">
    <property type="term" value="F:protein dimerization activity"/>
    <property type="evidence" value="ECO:0007669"/>
    <property type="project" value="InterPro"/>
</dbReference>
<dbReference type="GO" id="GO:0005886">
    <property type="term" value="C:plasma membrane"/>
    <property type="evidence" value="ECO:0000266"/>
    <property type="project" value="RGD"/>
</dbReference>
<dbReference type="InterPro" id="IPR032394">
    <property type="entry name" value="Anoct_dimer"/>
</dbReference>
<dbReference type="Ensembl" id="ENSRNOT00000101249.2">
    <property type="protein sequence ID" value="ENSRNOP00000093671.2"/>
    <property type="gene ID" value="ENSRNOG00000015972.10"/>
</dbReference>
<dbReference type="GO" id="GO:1902476">
    <property type="term" value="P:chloride transmembrane transport"/>
    <property type="evidence" value="ECO:0000266"/>
    <property type="project" value="RGD"/>
</dbReference>
<dbReference type="GO" id="GO:0005229">
    <property type="term" value="F:intracellularly calcium-gated chloride channel activity"/>
    <property type="evidence" value="ECO:0000266"/>
    <property type="project" value="RGD"/>
</dbReference>
<evidence type="ECO:0000313" key="13">
    <source>
        <dbReference type="Proteomes" id="UP000002494"/>
    </source>
</evidence>
<dbReference type="GO" id="GO:0001778">
    <property type="term" value="P:plasma membrane repair"/>
    <property type="evidence" value="ECO:0000266"/>
    <property type="project" value="RGD"/>
</dbReference>
<dbReference type="Pfam" id="PF16178">
    <property type="entry name" value="Anoct_dimer"/>
    <property type="match status" value="1"/>
</dbReference>
<evidence type="ECO:0000313" key="14">
    <source>
        <dbReference type="RGD" id="1564265"/>
    </source>
</evidence>
<comment type="similarity">
    <text evidence="2 8">Belongs to the anoctamin family.</text>
</comment>
<name>A0A8I6AJC4_RAT</name>
<dbReference type="AlphaFoldDB" id="A0A8I6AJC4"/>
<evidence type="ECO:0000256" key="5">
    <source>
        <dbReference type="ARBA" id="ARBA00022989"/>
    </source>
</evidence>
<evidence type="ECO:0000256" key="3">
    <source>
        <dbReference type="ARBA" id="ARBA00022475"/>
    </source>
</evidence>
<feature type="transmembrane region" description="Helical" evidence="8">
    <location>
        <begin position="707"/>
        <end position="725"/>
    </location>
</feature>
<keyword evidence="5 8" id="KW-1133">Transmembrane helix</keyword>
<dbReference type="Proteomes" id="UP000002494">
    <property type="component" value="Chromosome 1"/>
</dbReference>
<feature type="domain" description="Anoctamin transmembrane" evidence="10">
    <location>
        <begin position="616"/>
        <end position="867"/>
    </location>
</feature>
<reference evidence="12" key="2">
    <citation type="submission" date="2025-08" db="UniProtKB">
        <authorList>
            <consortium name="Ensembl"/>
        </authorList>
    </citation>
    <scope>IDENTIFICATION</scope>
    <source>
        <strain evidence="12">Brown Norway</strain>
    </source>
</reference>
<comment type="caution">
    <text evidence="8">Lacks conserved residue(s) required for the propagation of feature annotation.</text>
</comment>
<evidence type="ECO:0000256" key="1">
    <source>
        <dbReference type="ARBA" id="ARBA00004651"/>
    </source>
</evidence>
<dbReference type="OrthoDB" id="296386at2759"/>
<feature type="transmembrane region" description="Helical" evidence="8">
    <location>
        <begin position="965"/>
        <end position="987"/>
    </location>
</feature>
<dbReference type="PANTHER" id="PTHR12308:SF23">
    <property type="entry name" value="ANOCTAMIN-5"/>
    <property type="match status" value="1"/>
</dbReference>
<dbReference type="RGD" id="1564265">
    <property type="gene designation" value="Ano5"/>
</dbReference>
<feature type="transmembrane region" description="Helical" evidence="8">
    <location>
        <begin position="626"/>
        <end position="654"/>
    </location>
</feature>
<dbReference type="GeneID" id="308637"/>
<dbReference type="OMA" id="LRNVQYW"/>
<keyword evidence="13" id="KW-1185">Reference proteome</keyword>
<feature type="compositionally biased region" description="Polar residues" evidence="9">
    <location>
        <begin position="213"/>
        <end position="235"/>
    </location>
</feature>
<dbReference type="InterPro" id="IPR049452">
    <property type="entry name" value="Anoctamin_TM"/>
</dbReference>
<proteinExistence type="inferred from homology"/>
<evidence type="ECO:0000313" key="12">
    <source>
        <dbReference type="Ensembl" id="ENSRNOP00000093671.2"/>
    </source>
</evidence>
<sequence>MELGNQEGRKPGDSEESARAGVPRNADMVQEPEVPEDVAVGGAPEEATRRVEGPGVSPNVHILSDPEGARRVFRYVDSGKISEEDQMENAEERRETVETILQVQESETGEESEVSEKISEEIPEGSSPARPKKRKYGQHSLEEQLGWQQDQRRDLGQPSQGEEQYLEPSVEGTEQGSHSKTMKPKSLTASLLKRRKSQGKYRLERKPSLLNRPESSAPGTLSSAPGPSMAPRQSLTPLPSLALRSTLAHRADFALRSSQPPRVSLPFRASVVPPVPLGLESHNSGTLRKESSGYILESDQKSRRQTIRFSLLPKSSRRLSQRSAGTCVSLISAYNELAKLGDPDLLEMVEQEGLKVKEIDYALQRSESLGGKETSFLIPEDSQPLFQRSEQSKDSVFFRDGIRQIDFVLSYVEDVKKDGELKAERRQTFEQNLRKTGLELEIEDKMNSEDGKTYFVKIHAPWEVLVTYAEVLGIKMPIKLSDIPRPKYSPLSYMLGPVKLPLGVKYPKPEYFTAQFSRHRQELFLIEDEATFFPSSTRNRIVYYILSRCPFGEEEGKKKIGIERLLNTNTYLSAYPLHDGQYWRPSKTSRINERYVLCKNWARFSYFYKEQPFDLIRNYYGEKIGIYFVFLGYYTEMLLFAALVGLACFIYGLLSMESNQTSIEICDPNIGGQMIMCPLCDEVCDYWRLNTTCLHSKFSHLFDNESTVFFAIFMGIWVTLFLEFWKQRQARLEYEWDLVDFEEEQQQLQLRPEFEAMCKHKKMNPVTQEMEPHMPLCHRIPWYFVSGTTVTFGMALLLSSMVSIIVYRLSVFAIFASFMESEATLQSVKRFFTPQLATALSASCLNCLVILILNFFYEKISAWITKMGKFVGYPGRYTYMFNLWRSEECGPPGCLIELTTQLTIIMIGKQIFGNIHEACQPLIFNWWRRRRTRTHSEKLYSRWEQDHDLQVYGHRGLFYEYLETVMQFGFVTLFVASFPLAPLFALMNNIMGIRVDAWKLTTQYRRPVAAKAHSIGVWQDILYGMAILSVATNAFIVSFTSDIIPRLVYFYAYSKNSTEPLSGYINNSLSVFLIADFPNHTVPMEKKDFVTCRYRDYRYPPDHKGKYGHNMQFWHVLAAKMTFIIVMEHIVFLFKFLLAWMIPDVPKDVAEKIKREKLMTVKIIHDFELNKLKENLDVEYGNIMKNMSVNNKSLKAKTSV</sequence>
<dbReference type="FunCoup" id="A0A8I6AJC4">
    <property type="interactions" value="285"/>
</dbReference>
<feature type="transmembrane region" description="Helical" evidence="8">
    <location>
        <begin position="1121"/>
        <end position="1142"/>
    </location>
</feature>
<protein>
    <recommendedName>
        <fullName evidence="8">Anoctamin</fullName>
    </recommendedName>
</protein>
<dbReference type="PANTHER" id="PTHR12308">
    <property type="entry name" value="ANOCTAMIN"/>
    <property type="match status" value="1"/>
</dbReference>
<feature type="compositionally biased region" description="Basic and acidic residues" evidence="9">
    <location>
        <begin position="7"/>
        <end position="18"/>
    </location>
</feature>
<evidence type="ECO:0000256" key="4">
    <source>
        <dbReference type="ARBA" id="ARBA00022692"/>
    </source>
</evidence>
<feature type="domain" description="Anoctamin dimerisation" evidence="11">
    <location>
        <begin position="397"/>
        <end position="612"/>
    </location>
</feature>
<evidence type="ECO:0000256" key="7">
    <source>
        <dbReference type="ARBA" id="ARBA00023180"/>
    </source>
</evidence>
<evidence type="ECO:0000259" key="10">
    <source>
        <dbReference type="Pfam" id="PF04547"/>
    </source>
</evidence>
<feature type="transmembrane region" description="Helical" evidence="8">
    <location>
        <begin position="836"/>
        <end position="857"/>
    </location>
</feature>
<dbReference type="AGR" id="RGD:1564265"/>
<keyword evidence="3" id="KW-1003">Cell membrane</keyword>
<evidence type="ECO:0000256" key="8">
    <source>
        <dbReference type="RuleBase" id="RU280814"/>
    </source>
</evidence>
<feature type="region of interest" description="Disordered" evidence="9">
    <location>
        <begin position="1"/>
        <end position="235"/>
    </location>
</feature>
<dbReference type="Pfam" id="PF04547">
    <property type="entry name" value="Anoctamin"/>
    <property type="match status" value="2"/>
</dbReference>
<reference evidence="12" key="3">
    <citation type="submission" date="2025-09" db="UniProtKB">
        <authorList>
            <consortium name="Ensembl"/>
        </authorList>
    </citation>
    <scope>IDENTIFICATION</scope>
    <source>
        <strain evidence="12">Brown Norway</strain>
    </source>
</reference>
<feature type="transmembrane region" description="Helical" evidence="8">
    <location>
        <begin position="1021"/>
        <end position="1040"/>
    </location>
</feature>
<dbReference type="Reactome" id="R-RNO-2672351">
    <property type="pathway name" value="Stimuli-sensing channels"/>
</dbReference>
<dbReference type="GO" id="GO:0031982">
    <property type="term" value="C:vesicle"/>
    <property type="evidence" value="ECO:0000266"/>
    <property type="project" value="RGD"/>
</dbReference>
<feature type="domain" description="Anoctamin transmembrane" evidence="10">
    <location>
        <begin position="868"/>
        <end position="1156"/>
    </location>
</feature>
<dbReference type="GO" id="GO:0005254">
    <property type="term" value="F:chloride channel activity"/>
    <property type="evidence" value="ECO:0000318"/>
    <property type="project" value="GO_Central"/>
</dbReference>
<keyword evidence="7" id="KW-0325">Glycoprotein</keyword>
<dbReference type="GeneTree" id="ENSGT00940000155692"/>
<keyword evidence="4 8" id="KW-0812">Transmembrane</keyword>
<feature type="transmembrane region" description="Helical" evidence="8">
    <location>
        <begin position="783"/>
        <end position="816"/>
    </location>
</feature>
<evidence type="ECO:0000259" key="11">
    <source>
        <dbReference type="Pfam" id="PF16178"/>
    </source>
</evidence>
<organism evidence="12 13">
    <name type="scientific">Rattus norvegicus</name>
    <name type="common">Rat</name>
    <dbReference type="NCBI Taxonomy" id="10116"/>
    <lineage>
        <taxon>Eukaryota</taxon>
        <taxon>Metazoa</taxon>
        <taxon>Chordata</taxon>
        <taxon>Craniata</taxon>
        <taxon>Vertebrata</taxon>
        <taxon>Euteleostomi</taxon>
        <taxon>Mammalia</taxon>
        <taxon>Eutheria</taxon>
        <taxon>Euarchontoglires</taxon>
        <taxon>Glires</taxon>
        <taxon>Rodentia</taxon>
        <taxon>Myomorpha</taxon>
        <taxon>Muroidea</taxon>
        <taxon>Muridae</taxon>
        <taxon>Murinae</taxon>
        <taxon>Rattus</taxon>
    </lineage>
</organism>
<dbReference type="InterPro" id="IPR007632">
    <property type="entry name" value="Anoctamin"/>
</dbReference>
<reference evidence="12" key="1">
    <citation type="submission" date="2024-01" db="EMBL/GenBank/DDBJ databases">
        <title>GRCr8: a new rat reference genome assembly contstructed from accurate long reads and long range scaffolding.</title>
        <authorList>
            <person name="Doris P.A."/>
            <person name="Kalbfleisch T."/>
            <person name="Li K."/>
            <person name="Howe K."/>
            <person name="Wood J."/>
        </authorList>
    </citation>
    <scope>NUCLEOTIDE SEQUENCE [LARGE SCALE GENOMIC DNA]</scope>
    <source>
        <strain evidence="12">Brown Norway</strain>
    </source>
</reference>
<accession>A0A8I6AJC4</accession>
<evidence type="ECO:0000256" key="9">
    <source>
        <dbReference type="SAM" id="MobiDB-lite"/>
    </source>
</evidence>